<name>A0A0C9XAU8_9AGAR</name>
<keyword evidence="2" id="KW-1185">Reference proteome</keyword>
<dbReference type="Proteomes" id="UP000054477">
    <property type="component" value="Unassembled WGS sequence"/>
</dbReference>
<evidence type="ECO:0000313" key="1">
    <source>
        <dbReference type="EMBL" id="KIJ98588.1"/>
    </source>
</evidence>
<gene>
    <name evidence="1" type="ORF">K443DRAFT_680608</name>
</gene>
<evidence type="ECO:0000313" key="2">
    <source>
        <dbReference type="Proteomes" id="UP000054477"/>
    </source>
</evidence>
<reference evidence="2" key="2">
    <citation type="submission" date="2015-01" db="EMBL/GenBank/DDBJ databases">
        <title>Evolutionary Origins and Diversification of the Mycorrhizal Mutualists.</title>
        <authorList>
            <consortium name="DOE Joint Genome Institute"/>
            <consortium name="Mycorrhizal Genomics Consortium"/>
            <person name="Kohler A."/>
            <person name="Kuo A."/>
            <person name="Nagy L.G."/>
            <person name="Floudas D."/>
            <person name="Copeland A."/>
            <person name="Barry K.W."/>
            <person name="Cichocki N."/>
            <person name="Veneault-Fourrey C."/>
            <person name="LaButti K."/>
            <person name="Lindquist E.A."/>
            <person name="Lipzen A."/>
            <person name="Lundell T."/>
            <person name="Morin E."/>
            <person name="Murat C."/>
            <person name="Riley R."/>
            <person name="Ohm R."/>
            <person name="Sun H."/>
            <person name="Tunlid A."/>
            <person name="Henrissat B."/>
            <person name="Grigoriev I.V."/>
            <person name="Hibbett D.S."/>
            <person name="Martin F."/>
        </authorList>
    </citation>
    <scope>NUCLEOTIDE SEQUENCE [LARGE SCALE GENOMIC DNA]</scope>
    <source>
        <strain evidence="2">LaAM-08-1</strain>
    </source>
</reference>
<proteinExistence type="predicted"/>
<feature type="non-terminal residue" evidence="1">
    <location>
        <position position="76"/>
    </location>
</feature>
<dbReference type="AlphaFoldDB" id="A0A0C9XAU8"/>
<reference evidence="1 2" key="1">
    <citation type="submission" date="2014-04" db="EMBL/GenBank/DDBJ databases">
        <authorList>
            <consortium name="DOE Joint Genome Institute"/>
            <person name="Kuo A."/>
            <person name="Kohler A."/>
            <person name="Nagy L.G."/>
            <person name="Floudas D."/>
            <person name="Copeland A."/>
            <person name="Barry K.W."/>
            <person name="Cichocki N."/>
            <person name="Veneault-Fourrey C."/>
            <person name="LaButti K."/>
            <person name="Lindquist E.A."/>
            <person name="Lipzen A."/>
            <person name="Lundell T."/>
            <person name="Morin E."/>
            <person name="Murat C."/>
            <person name="Sun H."/>
            <person name="Tunlid A."/>
            <person name="Henrissat B."/>
            <person name="Grigoriev I.V."/>
            <person name="Hibbett D.S."/>
            <person name="Martin F."/>
            <person name="Nordberg H.P."/>
            <person name="Cantor M.N."/>
            <person name="Hua S.X."/>
        </authorList>
    </citation>
    <scope>NUCLEOTIDE SEQUENCE [LARGE SCALE GENOMIC DNA]</scope>
    <source>
        <strain evidence="1 2">LaAM-08-1</strain>
    </source>
</reference>
<sequence>MPVSHPTLPVLSWLPIPELEGTVEREVDGNVLLDVALGHQSLLISDRTIEGVRQAFKMRITITTGHWLYNTQKRQV</sequence>
<dbReference type="EMBL" id="KN838665">
    <property type="protein sequence ID" value="KIJ98588.1"/>
    <property type="molecule type" value="Genomic_DNA"/>
</dbReference>
<protein>
    <submittedName>
        <fullName evidence="1">Uncharacterized protein</fullName>
    </submittedName>
</protein>
<dbReference type="OrthoDB" id="2946666at2759"/>
<dbReference type="HOGENOM" id="CLU_2661219_0_0_1"/>
<organism evidence="1 2">
    <name type="scientific">Laccaria amethystina LaAM-08-1</name>
    <dbReference type="NCBI Taxonomy" id="1095629"/>
    <lineage>
        <taxon>Eukaryota</taxon>
        <taxon>Fungi</taxon>
        <taxon>Dikarya</taxon>
        <taxon>Basidiomycota</taxon>
        <taxon>Agaricomycotina</taxon>
        <taxon>Agaricomycetes</taxon>
        <taxon>Agaricomycetidae</taxon>
        <taxon>Agaricales</taxon>
        <taxon>Agaricineae</taxon>
        <taxon>Hydnangiaceae</taxon>
        <taxon>Laccaria</taxon>
    </lineage>
</organism>
<accession>A0A0C9XAU8</accession>